<dbReference type="Proteomes" id="UP001159363">
    <property type="component" value="Chromosome 8"/>
</dbReference>
<accession>A0ABQ9GUW7</accession>
<gene>
    <name evidence="1" type="ORF">PR048_023713</name>
</gene>
<protein>
    <submittedName>
        <fullName evidence="1">Uncharacterized protein</fullName>
    </submittedName>
</protein>
<sequence length="86" mass="10505">MIPTEMVLQRLLLHRRQGLKITKVMWLIFHDDDTQHLVDSHKHGSHLSCRVYIMIGCRLQNRKNKYLMNTTQYMEPQFRQFYEELT</sequence>
<organism evidence="1 2">
    <name type="scientific">Dryococelus australis</name>
    <dbReference type="NCBI Taxonomy" id="614101"/>
    <lineage>
        <taxon>Eukaryota</taxon>
        <taxon>Metazoa</taxon>
        <taxon>Ecdysozoa</taxon>
        <taxon>Arthropoda</taxon>
        <taxon>Hexapoda</taxon>
        <taxon>Insecta</taxon>
        <taxon>Pterygota</taxon>
        <taxon>Neoptera</taxon>
        <taxon>Polyneoptera</taxon>
        <taxon>Phasmatodea</taxon>
        <taxon>Verophasmatodea</taxon>
        <taxon>Anareolatae</taxon>
        <taxon>Phasmatidae</taxon>
        <taxon>Eurycanthinae</taxon>
        <taxon>Dryococelus</taxon>
    </lineage>
</organism>
<comment type="caution">
    <text evidence="1">The sequence shown here is derived from an EMBL/GenBank/DDBJ whole genome shotgun (WGS) entry which is preliminary data.</text>
</comment>
<evidence type="ECO:0000313" key="1">
    <source>
        <dbReference type="EMBL" id="KAJ8875812.1"/>
    </source>
</evidence>
<reference evidence="1 2" key="1">
    <citation type="submission" date="2023-02" db="EMBL/GenBank/DDBJ databases">
        <title>LHISI_Scaffold_Assembly.</title>
        <authorList>
            <person name="Stuart O.P."/>
            <person name="Cleave R."/>
            <person name="Magrath M.J.L."/>
            <person name="Mikheyev A.S."/>
        </authorList>
    </citation>
    <scope>NUCLEOTIDE SEQUENCE [LARGE SCALE GENOMIC DNA]</scope>
    <source>
        <strain evidence="1">Daus_M_001</strain>
        <tissue evidence="1">Leg muscle</tissue>
    </source>
</reference>
<name>A0ABQ9GUW7_9NEOP</name>
<dbReference type="EMBL" id="JARBHB010000009">
    <property type="protein sequence ID" value="KAJ8875812.1"/>
    <property type="molecule type" value="Genomic_DNA"/>
</dbReference>
<proteinExistence type="predicted"/>
<evidence type="ECO:0000313" key="2">
    <source>
        <dbReference type="Proteomes" id="UP001159363"/>
    </source>
</evidence>
<keyword evidence="2" id="KW-1185">Reference proteome</keyword>